<evidence type="ECO:0000313" key="2">
    <source>
        <dbReference type="EMBL" id="GFQ80205.1"/>
    </source>
</evidence>
<dbReference type="EMBL" id="BMAO01032158">
    <property type="protein sequence ID" value="GFQ80205.1"/>
    <property type="molecule type" value="Genomic_DNA"/>
</dbReference>
<gene>
    <name evidence="2" type="ORF">TNCT_56481</name>
</gene>
<sequence length="134" mass="14809">MVHMVPPMYFPADPPVHTLLGESLLDDTFESAAADALVNINNQLANAESLENQLQQLNETMNNTFQSLQSYTIAPEGILMPQIAPLSDPSVNTTTTIQVLQDLSDIDGSFYTEDDENATYIQTTTTIEFWSPLI</sequence>
<accession>A0A8X6IN78</accession>
<evidence type="ECO:0000256" key="1">
    <source>
        <dbReference type="SAM" id="Coils"/>
    </source>
</evidence>
<evidence type="ECO:0000313" key="3">
    <source>
        <dbReference type="Proteomes" id="UP000887116"/>
    </source>
</evidence>
<proteinExistence type="predicted"/>
<name>A0A8X6IN78_TRICU</name>
<dbReference type="AlphaFoldDB" id="A0A8X6IN78"/>
<keyword evidence="1" id="KW-0175">Coiled coil</keyword>
<keyword evidence="3" id="KW-1185">Reference proteome</keyword>
<feature type="coiled-coil region" evidence="1">
    <location>
        <begin position="33"/>
        <end position="67"/>
    </location>
</feature>
<organism evidence="2 3">
    <name type="scientific">Trichonephila clavata</name>
    <name type="common">Joro spider</name>
    <name type="synonym">Nephila clavata</name>
    <dbReference type="NCBI Taxonomy" id="2740835"/>
    <lineage>
        <taxon>Eukaryota</taxon>
        <taxon>Metazoa</taxon>
        <taxon>Ecdysozoa</taxon>
        <taxon>Arthropoda</taxon>
        <taxon>Chelicerata</taxon>
        <taxon>Arachnida</taxon>
        <taxon>Araneae</taxon>
        <taxon>Araneomorphae</taxon>
        <taxon>Entelegynae</taxon>
        <taxon>Araneoidea</taxon>
        <taxon>Nephilidae</taxon>
        <taxon>Trichonephila</taxon>
    </lineage>
</organism>
<comment type="caution">
    <text evidence="2">The sequence shown here is derived from an EMBL/GenBank/DDBJ whole genome shotgun (WGS) entry which is preliminary data.</text>
</comment>
<dbReference type="Proteomes" id="UP000887116">
    <property type="component" value="Unassembled WGS sequence"/>
</dbReference>
<reference evidence="2" key="1">
    <citation type="submission" date="2020-07" db="EMBL/GenBank/DDBJ databases">
        <title>Multicomponent nature underlies the extraordinary mechanical properties of spider dragline silk.</title>
        <authorList>
            <person name="Kono N."/>
            <person name="Nakamura H."/>
            <person name="Mori M."/>
            <person name="Yoshida Y."/>
            <person name="Ohtoshi R."/>
            <person name="Malay A.D."/>
            <person name="Moran D.A.P."/>
            <person name="Tomita M."/>
            <person name="Numata K."/>
            <person name="Arakawa K."/>
        </authorList>
    </citation>
    <scope>NUCLEOTIDE SEQUENCE</scope>
</reference>
<protein>
    <submittedName>
        <fullName evidence="2">Uncharacterized protein</fullName>
    </submittedName>
</protein>